<evidence type="ECO:0000313" key="1">
    <source>
        <dbReference type="EMBL" id="VDO53643.1"/>
    </source>
</evidence>
<proteinExistence type="predicted"/>
<evidence type="ECO:0000313" key="2">
    <source>
        <dbReference type="Proteomes" id="UP000277204"/>
    </source>
</evidence>
<gene>
    <name evidence="1" type="ORF">SMRZ_LOCUS2021</name>
</gene>
<protein>
    <submittedName>
        <fullName evidence="1">Uncharacterized protein</fullName>
    </submittedName>
</protein>
<keyword evidence="2" id="KW-1185">Reference proteome</keyword>
<dbReference type="EMBL" id="UZAI01000495">
    <property type="protein sequence ID" value="VDO53643.1"/>
    <property type="molecule type" value="Genomic_DNA"/>
</dbReference>
<name>A0A183LDZ6_9TREM</name>
<accession>A0A183LDZ6</accession>
<dbReference type="Proteomes" id="UP000277204">
    <property type="component" value="Unassembled WGS sequence"/>
</dbReference>
<reference evidence="1 2" key="1">
    <citation type="submission" date="2018-11" db="EMBL/GenBank/DDBJ databases">
        <authorList>
            <consortium name="Pathogen Informatics"/>
        </authorList>
    </citation>
    <scope>NUCLEOTIDE SEQUENCE [LARGE SCALE GENOMIC DNA]</scope>
    <source>
        <strain evidence="1 2">Zambia</strain>
    </source>
</reference>
<organism evidence="1 2">
    <name type="scientific">Schistosoma margrebowiei</name>
    <dbReference type="NCBI Taxonomy" id="48269"/>
    <lineage>
        <taxon>Eukaryota</taxon>
        <taxon>Metazoa</taxon>
        <taxon>Spiralia</taxon>
        <taxon>Lophotrochozoa</taxon>
        <taxon>Platyhelminthes</taxon>
        <taxon>Trematoda</taxon>
        <taxon>Digenea</taxon>
        <taxon>Strigeidida</taxon>
        <taxon>Schistosomatoidea</taxon>
        <taxon>Schistosomatidae</taxon>
        <taxon>Schistosoma</taxon>
    </lineage>
</organism>
<sequence length="206" mass="23699">MELKLQERTQSSSKSTIIYKQLFTQDIQCPLTGYHQQQTTVDENKPDNERNINENDPNSIIYTGEQMQMKIISVAAASASVALNIHEGKSKIPKYNTENTNPVTLDGESVNDVESFAHIRSIIDEQRGSHADAKVRVGKAMEEFLQLNNIWNSKQLSTNIKILNNRWSDTIRNSLLWKRINQLLAEEKIRKSRWKWIGQALWKSSN</sequence>
<dbReference type="AlphaFoldDB" id="A0A183LDZ6"/>